<dbReference type="Pfam" id="PF09994">
    <property type="entry name" value="T6SS_Tle1-like_cat"/>
    <property type="match status" value="1"/>
</dbReference>
<dbReference type="Proteomes" id="UP001237448">
    <property type="component" value="Unassembled WGS sequence"/>
</dbReference>
<evidence type="ECO:0000259" key="1">
    <source>
        <dbReference type="Pfam" id="PF09994"/>
    </source>
</evidence>
<sequence length="506" mass="55815">MKNLIVCCDGTWNTPDEKDNGLPSPTNVVKIYNSIENNDDQIMYYHPGVGTGSSWWDHLVGGGTGEGLDQNTKSAYAWLSRHYRAGDNIFLFGFSRGAYTVRSLGGLIAHCGLLDLGDAGVDAPTGWARVADVFDAYRNKVPYKNIRGYEFHNVRPGEAVEDSTAIHFIGVWDTVGALGIPEDLAFLGLFDNAEKYRFHNTDLSPIVAHGRHAVALDERRASFAPTLWSNIGSGQDIEQIWFPGSHGDVGGGYLQSELSDRALKWMIKEASDCGLQIHAGVEDQLRSDPLGIVHDSCDGIFKFLKTKPRSTPLLQTESADLDESARIRWGTPVLRQGRYWRTIVLQPGQSATCDIFARERWNATGLFLEGGKAYRFAATGEWMDQEDKFSPAGKEPSGFHFGDVARLASSVLGSLETDYKLLTRRGNVDFWWTRRDDGRPWFALMGFVANAVTAPDSNLAAGETFFIGDGTSFAPRSSGYLYGFANDAWQAYDNNRGSVSLTVTMV</sequence>
<evidence type="ECO:0000313" key="2">
    <source>
        <dbReference type="EMBL" id="MDQ0390858.1"/>
    </source>
</evidence>
<dbReference type="PANTHER" id="PTHR33840:SF1">
    <property type="entry name" value="TLE1 PHOSPHOLIPASE DOMAIN-CONTAINING PROTEIN"/>
    <property type="match status" value="1"/>
</dbReference>
<dbReference type="SUPFAM" id="SSF53474">
    <property type="entry name" value="alpha/beta-Hydrolases"/>
    <property type="match status" value="1"/>
</dbReference>
<dbReference type="EMBL" id="JAUSVK010000001">
    <property type="protein sequence ID" value="MDQ0390858.1"/>
    <property type="molecule type" value="Genomic_DNA"/>
</dbReference>
<reference evidence="2 3" key="1">
    <citation type="submission" date="2023-07" db="EMBL/GenBank/DDBJ databases">
        <title>Genomic Encyclopedia of Type Strains, Phase IV (KMG-IV): sequencing the most valuable type-strain genomes for metagenomic binning, comparative biology and taxonomic classification.</title>
        <authorList>
            <person name="Goeker M."/>
        </authorList>
    </citation>
    <scope>NUCLEOTIDE SEQUENCE [LARGE SCALE GENOMIC DNA]</scope>
    <source>
        <strain evidence="2 3">DSM 5896</strain>
    </source>
</reference>
<organism evidence="2 3">
    <name type="scientific">Labrys monachus</name>
    <dbReference type="NCBI Taxonomy" id="217067"/>
    <lineage>
        <taxon>Bacteria</taxon>
        <taxon>Pseudomonadati</taxon>
        <taxon>Pseudomonadota</taxon>
        <taxon>Alphaproteobacteria</taxon>
        <taxon>Hyphomicrobiales</taxon>
        <taxon>Xanthobacteraceae</taxon>
        <taxon>Labrys</taxon>
    </lineage>
</organism>
<keyword evidence="3" id="KW-1185">Reference proteome</keyword>
<comment type="caution">
    <text evidence="2">The sequence shown here is derived from an EMBL/GenBank/DDBJ whole genome shotgun (WGS) entry which is preliminary data.</text>
</comment>
<dbReference type="Gene3D" id="2.60.120.430">
    <property type="entry name" value="Galactose-binding lectin"/>
    <property type="match status" value="1"/>
</dbReference>
<dbReference type="InterPro" id="IPR018712">
    <property type="entry name" value="Tle1-like_cat"/>
</dbReference>
<gene>
    <name evidence="2" type="ORF">J3R73_000650</name>
</gene>
<accession>A0ABU0F9V6</accession>
<protein>
    <submittedName>
        <fullName evidence="2">Uncharacterized protein (DUF2235 family)</fullName>
    </submittedName>
</protein>
<dbReference type="RefSeq" id="WP_307422327.1">
    <property type="nucleotide sequence ID" value="NZ_JAUSVK010000001.1"/>
</dbReference>
<dbReference type="PANTHER" id="PTHR33840">
    <property type="match status" value="1"/>
</dbReference>
<feature type="domain" description="T6SS Phospholipase effector Tle1-like catalytic" evidence="1">
    <location>
        <begin position="2"/>
        <end position="269"/>
    </location>
</feature>
<dbReference type="InterPro" id="IPR029058">
    <property type="entry name" value="AB_hydrolase_fold"/>
</dbReference>
<evidence type="ECO:0000313" key="3">
    <source>
        <dbReference type="Proteomes" id="UP001237448"/>
    </source>
</evidence>
<name>A0ABU0F9V6_9HYPH</name>
<proteinExistence type="predicted"/>